<dbReference type="InterPro" id="IPR020843">
    <property type="entry name" value="ER"/>
</dbReference>
<dbReference type="InterPro" id="IPR036291">
    <property type="entry name" value="NAD(P)-bd_dom_sf"/>
</dbReference>
<comment type="caution">
    <text evidence="2">The sequence shown here is derived from an EMBL/GenBank/DDBJ whole genome shotgun (WGS) entry which is preliminary data.</text>
</comment>
<dbReference type="Pfam" id="PF08240">
    <property type="entry name" value="ADH_N"/>
    <property type="match status" value="1"/>
</dbReference>
<name>A0A9P4TFI7_CURKU</name>
<protein>
    <submittedName>
        <fullName evidence="2">Zinc ion binding</fullName>
    </submittedName>
</protein>
<dbReference type="SUPFAM" id="SSF51735">
    <property type="entry name" value="NAD(P)-binding Rossmann-fold domains"/>
    <property type="match status" value="1"/>
</dbReference>
<dbReference type="Pfam" id="PF00107">
    <property type="entry name" value="ADH_zinc_N"/>
    <property type="match status" value="1"/>
</dbReference>
<sequence>MPTPNPLPTTNTSLVYTTPLSPPYLTSTSLPPLAPHTLLIKIHFAAINPVDIQLWGNPVVNLLSWSRSKGIGRDYSGVIVALGSALQGKSDWAVGDAVFGLCNRPLGAGTFAQYLEIEPGREPVARMPRAWGFAEAAGVPLVVLTAWACLDWLPGGSGGEGERLRRVVVNGASGGVGSWCVQLAKKVFGCHVTGVCSGRNKQFVEGLGADVVVDYAVQDVKMTLLGECAERGKYDLYVDCVGGTEMFSWWHELLGKEGAYVTIVGDKTSRTAMGGPLTYFTYPSQIWRYLHGYMFGPRYANVLLYQRSELLAQTARLADEQGVQINISDIVEGILDEEGHTEAWEKVRQYMVGGRVRGKIVVKIVD</sequence>
<proteinExistence type="predicted"/>
<organism evidence="2 3">
    <name type="scientific">Curvularia kusanoi</name>
    <name type="common">Cochliobolus kusanoi</name>
    <dbReference type="NCBI Taxonomy" id="90978"/>
    <lineage>
        <taxon>Eukaryota</taxon>
        <taxon>Fungi</taxon>
        <taxon>Dikarya</taxon>
        <taxon>Ascomycota</taxon>
        <taxon>Pezizomycotina</taxon>
        <taxon>Dothideomycetes</taxon>
        <taxon>Pleosporomycetidae</taxon>
        <taxon>Pleosporales</taxon>
        <taxon>Pleosporineae</taxon>
        <taxon>Pleosporaceae</taxon>
        <taxon>Curvularia</taxon>
    </lineage>
</organism>
<feature type="domain" description="Enoyl reductase (ER)" evidence="1">
    <location>
        <begin position="18"/>
        <end position="362"/>
    </location>
</feature>
<gene>
    <name evidence="2" type="primary">YIM1</name>
    <name evidence="2" type="ORF">E8E13_003441</name>
</gene>
<dbReference type="EMBL" id="SWKU01000007">
    <property type="protein sequence ID" value="KAF3004809.1"/>
    <property type="molecule type" value="Genomic_DNA"/>
</dbReference>
<dbReference type="GO" id="GO:0016491">
    <property type="term" value="F:oxidoreductase activity"/>
    <property type="evidence" value="ECO:0007669"/>
    <property type="project" value="InterPro"/>
</dbReference>
<dbReference type="InterPro" id="IPR050700">
    <property type="entry name" value="YIM1/Zinc_Alcohol_DH_Fams"/>
</dbReference>
<evidence type="ECO:0000313" key="3">
    <source>
        <dbReference type="Proteomes" id="UP000801428"/>
    </source>
</evidence>
<dbReference type="PANTHER" id="PTHR11695:SF647">
    <property type="entry name" value="ENOYL REDUCTASE (ER) DOMAIN-CONTAINING PROTEIN"/>
    <property type="match status" value="1"/>
</dbReference>
<evidence type="ECO:0000259" key="1">
    <source>
        <dbReference type="SMART" id="SM00829"/>
    </source>
</evidence>
<dbReference type="SMART" id="SM00829">
    <property type="entry name" value="PKS_ER"/>
    <property type="match status" value="1"/>
</dbReference>
<dbReference type="InterPro" id="IPR013154">
    <property type="entry name" value="ADH-like_N"/>
</dbReference>
<dbReference type="PANTHER" id="PTHR11695">
    <property type="entry name" value="ALCOHOL DEHYDROGENASE RELATED"/>
    <property type="match status" value="1"/>
</dbReference>
<dbReference type="Gene3D" id="3.90.180.10">
    <property type="entry name" value="Medium-chain alcohol dehydrogenases, catalytic domain"/>
    <property type="match status" value="1"/>
</dbReference>
<dbReference type="InterPro" id="IPR011032">
    <property type="entry name" value="GroES-like_sf"/>
</dbReference>
<dbReference type="CDD" id="cd08267">
    <property type="entry name" value="MDR1"/>
    <property type="match status" value="1"/>
</dbReference>
<accession>A0A9P4TFI7</accession>
<dbReference type="AlphaFoldDB" id="A0A9P4TFI7"/>
<dbReference type="GO" id="GO:0005739">
    <property type="term" value="C:mitochondrion"/>
    <property type="evidence" value="ECO:0007669"/>
    <property type="project" value="TreeGrafter"/>
</dbReference>
<dbReference type="Gene3D" id="3.40.50.720">
    <property type="entry name" value="NAD(P)-binding Rossmann-like Domain"/>
    <property type="match status" value="1"/>
</dbReference>
<reference evidence="2" key="1">
    <citation type="submission" date="2019-04" db="EMBL/GenBank/DDBJ databases">
        <title>Sequencing of skin fungus with MAO and IRED activity.</title>
        <authorList>
            <person name="Marsaioli A.J."/>
            <person name="Bonatto J.M.C."/>
            <person name="Reis Junior O."/>
        </authorList>
    </citation>
    <scope>NUCLEOTIDE SEQUENCE</scope>
    <source>
        <strain evidence="2">30M1</strain>
    </source>
</reference>
<dbReference type="Proteomes" id="UP000801428">
    <property type="component" value="Unassembled WGS sequence"/>
</dbReference>
<dbReference type="InterPro" id="IPR013149">
    <property type="entry name" value="ADH-like_C"/>
</dbReference>
<evidence type="ECO:0000313" key="2">
    <source>
        <dbReference type="EMBL" id="KAF3004809.1"/>
    </source>
</evidence>
<dbReference type="OrthoDB" id="201656at2759"/>
<dbReference type="SUPFAM" id="SSF50129">
    <property type="entry name" value="GroES-like"/>
    <property type="match status" value="1"/>
</dbReference>
<keyword evidence="3" id="KW-1185">Reference proteome</keyword>